<dbReference type="Proteomes" id="UP000451565">
    <property type="component" value="Unassembled WGS sequence"/>
</dbReference>
<dbReference type="PANTHER" id="PTHR30204:SF98">
    <property type="entry name" value="HTH-TYPE TRANSCRIPTIONAL REGULATOR ADHR"/>
    <property type="match status" value="1"/>
</dbReference>
<dbReference type="Pfam" id="PF00376">
    <property type="entry name" value="MerR"/>
    <property type="match status" value="1"/>
</dbReference>
<dbReference type="EMBL" id="WINI01000001">
    <property type="protein sequence ID" value="MQQ99541.1"/>
    <property type="molecule type" value="Genomic_DNA"/>
</dbReference>
<evidence type="ECO:0000313" key="4">
    <source>
        <dbReference type="EMBL" id="MQQ99541.1"/>
    </source>
</evidence>
<evidence type="ECO:0000256" key="1">
    <source>
        <dbReference type="ARBA" id="ARBA00023125"/>
    </source>
</evidence>
<dbReference type="SUPFAM" id="SSF46955">
    <property type="entry name" value="Putative DNA-binding domain"/>
    <property type="match status" value="1"/>
</dbReference>
<dbReference type="PRINTS" id="PR00040">
    <property type="entry name" value="HTHMERR"/>
</dbReference>
<keyword evidence="2" id="KW-0175">Coiled coil</keyword>
<keyword evidence="5" id="KW-1185">Reference proteome</keyword>
<sequence length="130" mass="15231">MTTTLTIQQAAAATGLSIHTLRYYERIGLIDAIPRHHNSHRMYRMEDMVWIDFLLRLRATGMNIQAMLRYAELRRMGTRLESVSERKVMLEQHMHALEAEILAIQETVTILRNKVTLYSSMESELKTRQL</sequence>
<dbReference type="CDD" id="cd01109">
    <property type="entry name" value="HTH_YyaN"/>
    <property type="match status" value="1"/>
</dbReference>
<dbReference type="InterPro" id="IPR047057">
    <property type="entry name" value="MerR_fam"/>
</dbReference>
<dbReference type="PROSITE" id="PS50937">
    <property type="entry name" value="HTH_MERR_2"/>
    <property type="match status" value="1"/>
</dbReference>
<dbReference type="PANTHER" id="PTHR30204">
    <property type="entry name" value="REDOX-CYCLING DRUG-SENSING TRANSCRIPTIONAL ACTIVATOR SOXR"/>
    <property type="match status" value="1"/>
</dbReference>
<feature type="coiled-coil region" evidence="2">
    <location>
        <begin position="80"/>
        <end position="114"/>
    </location>
</feature>
<dbReference type="RefSeq" id="WP_153233107.1">
    <property type="nucleotide sequence ID" value="NZ_WINI01000001.1"/>
</dbReference>
<accession>A0A843YQI1</accession>
<dbReference type="SMART" id="SM00422">
    <property type="entry name" value="HTH_MERR"/>
    <property type="match status" value="1"/>
</dbReference>
<evidence type="ECO:0000259" key="3">
    <source>
        <dbReference type="PROSITE" id="PS50937"/>
    </source>
</evidence>
<dbReference type="GO" id="GO:0003677">
    <property type="term" value="F:DNA binding"/>
    <property type="evidence" value="ECO:0007669"/>
    <property type="project" value="UniProtKB-KW"/>
</dbReference>
<dbReference type="OrthoDB" id="9808480at2"/>
<dbReference type="AlphaFoldDB" id="A0A843YQI1"/>
<keyword evidence="1 4" id="KW-0238">DNA-binding</keyword>
<protein>
    <submittedName>
        <fullName evidence="4">MerR family DNA-binding transcriptional regulator</fullName>
    </submittedName>
</protein>
<gene>
    <name evidence="4" type="ORF">GEV47_02425</name>
</gene>
<dbReference type="Gene3D" id="1.10.1660.10">
    <property type="match status" value="1"/>
</dbReference>
<reference evidence="4 5" key="1">
    <citation type="submission" date="2019-10" db="EMBL/GenBank/DDBJ databases">
        <title>Glaciimonas soli sp. nov., a psychrophilic bacterium isolated from the forest soil of a high elevation mountain in Taiwan.</title>
        <authorList>
            <person name="Wang L.-T."/>
            <person name="Shieh W.Y."/>
        </authorList>
    </citation>
    <scope>NUCLEOTIDE SEQUENCE [LARGE SCALE GENOMIC DNA]</scope>
    <source>
        <strain evidence="4 5">GS1</strain>
    </source>
</reference>
<organism evidence="4 5">
    <name type="scientific">Glaciimonas soli</name>
    <dbReference type="NCBI Taxonomy" id="2590999"/>
    <lineage>
        <taxon>Bacteria</taxon>
        <taxon>Pseudomonadati</taxon>
        <taxon>Pseudomonadota</taxon>
        <taxon>Betaproteobacteria</taxon>
        <taxon>Burkholderiales</taxon>
        <taxon>Oxalobacteraceae</taxon>
        <taxon>Glaciimonas</taxon>
    </lineage>
</organism>
<dbReference type="InterPro" id="IPR009061">
    <property type="entry name" value="DNA-bd_dom_put_sf"/>
</dbReference>
<proteinExistence type="predicted"/>
<evidence type="ECO:0000313" key="5">
    <source>
        <dbReference type="Proteomes" id="UP000451565"/>
    </source>
</evidence>
<feature type="domain" description="HTH merR-type" evidence="3">
    <location>
        <begin position="4"/>
        <end position="73"/>
    </location>
</feature>
<dbReference type="GO" id="GO:0003700">
    <property type="term" value="F:DNA-binding transcription factor activity"/>
    <property type="evidence" value="ECO:0007669"/>
    <property type="project" value="InterPro"/>
</dbReference>
<evidence type="ECO:0000256" key="2">
    <source>
        <dbReference type="SAM" id="Coils"/>
    </source>
</evidence>
<name>A0A843YQI1_9BURK</name>
<dbReference type="InterPro" id="IPR000551">
    <property type="entry name" value="MerR-type_HTH_dom"/>
</dbReference>
<comment type="caution">
    <text evidence="4">The sequence shown here is derived from an EMBL/GenBank/DDBJ whole genome shotgun (WGS) entry which is preliminary data.</text>
</comment>